<reference evidence="3" key="1">
    <citation type="submission" date="2007-02" db="EMBL/GenBank/DDBJ databases">
        <title>Complete sequence of Pyrobaculum calidifontis JCM 11548.</title>
        <authorList>
            <consortium name="US DOE Joint Genome Institute"/>
            <person name="Copeland A."/>
            <person name="Lucas S."/>
            <person name="Lapidus A."/>
            <person name="Barry K."/>
            <person name="Glavina del Rio T."/>
            <person name="Dalin E."/>
            <person name="Tice H."/>
            <person name="Pitluck S."/>
            <person name="Chain P."/>
            <person name="Malfatti S."/>
            <person name="Shin M."/>
            <person name="Vergez L."/>
            <person name="Schmutz J."/>
            <person name="Larimer F."/>
            <person name="Land M."/>
            <person name="Hauser L."/>
            <person name="Kyrpides N."/>
            <person name="Mikhailova N."/>
            <person name="Cozen A.E."/>
            <person name="Fitz-Gibbon S.T."/>
            <person name="House C.H."/>
            <person name="Saltikov C."/>
            <person name="Lowe T.M."/>
            <person name="Richardson P."/>
        </authorList>
    </citation>
    <scope>NUCLEOTIDE SEQUENCE [LARGE SCALE GENOMIC DNA]</scope>
    <source>
        <strain evidence="3">JCM 11548</strain>
    </source>
</reference>
<dbReference type="Pfam" id="PF09339">
    <property type="entry name" value="HTH_IclR"/>
    <property type="match status" value="1"/>
</dbReference>
<evidence type="ECO:0000313" key="4">
    <source>
        <dbReference type="Proteomes" id="UP000001431"/>
    </source>
</evidence>
<dbReference type="Proteomes" id="UP000001431">
    <property type="component" value="Chromosome"/>
</dbReference>
<keyword evidence="1" id="KW-0472">Membrane</keyword>
<dbReference type="InterPro" id="IPR036390">
    <property type="entry name" value="WH_DNA-bd_sf"/>
</dbReference>
<dbReference type="HOGENOM" id="CLU_098527_0_0_2"/>
<feature type="transmembrane region" description="Helical" evidence="1">
    <location>
        <begin position="154"/>
        <end position="172"/>
    </location>
</feature>
<dbReference type="InterPro" id="IPR036388">
    <property type="entry name" value="WH-like_DNA-bd_sf"/>
</dbReference>
<dbReference type="STRING" id="410359.Pcal_1547"/>
<gene>
    <name evidence="3" type="ordered locus">Pcal_1547</name>
</gene>
<dbReference type="KEGG" id="pcl:Pcal_1547"/>
<dbReference type="GO" id="GO:0006355">
    <property type="term" value="P:regulation of DNA-templated transcription"/>
    <property type="evidence" value="ECO:0007669"/>
    <property type="project" value="InterPro"/>
</dbReference>
<name>A3MWE8_PYRCJ</name>
<dbReference type="OrthoDB" id="29230at2157"/>
<dbReference type="SUPFAM" id="SSF46785">
    <property type="entry name" value="Winged helix' DNA-binding domain"/>
    <property type="match status" value="1"/>
</dbReference>
<accession>A3MWE8</accession>
<dbReference type="CDD" id="cd00090">
    <property type="entry name" value="HTH_ARSR"/>
    <property type="match status" value="1"/>
</dbReference>
<evidence type="ECO:0000259" key="2">
    <source>
        <dbReference type="Pfam" id="PF09339"/>
    </source>
</evidence>
<keyword evidence="4" id="KW-1185">Reference proteome</keyword>
<dbReference type="RefSeq" id="WP_011850223.1">
    <property type="nucleotide sequence ID" value="NC_009073.1"/>
</dbReference>
<proteinExistence type="predicted"/>
<dbReference type="InterPro" id="IPR011991">
    <property type="entry name" value="ArsR-like_HTH"/>
</dbReference>
<evidence type="ECO:0000313" key="3">
    <source>
        <dbReference type="EMBL" id="ABO08965.1"/>
    </source>
</evidence>
<dbReference type="eggNOG" id="arCOG00374">
    <property type="taxonomic scope" value="Archaea"/>
</dbReference>
<dbReference type="AlphaFoldDB" id="A3MWE8"/>
<sequence length="246" mass="26113">MLALLNLTAPPVLLLFLPAALVGNYTLPVPPASEVAAFSPGGAPLPTWVLNGTLYVLQGGEPAVAVYVPRFFNSSGVYSVAVEGPFVAQAPPGVMVVEAKPQPARVAVNKTGLYLYFDTGATIAYQAFTIQPTPTTSPPPATTSPTTPTPPIEWLLVAVAVAVVAVLAVVFARRRRGGCGDLGDVDLALLKFLESRGGSAERAELQAALNLPKTTLHRHLHKLARYGYVRLVQEGPRQRVELLRKC</sequence>
<dbReference type="InterPro" id="IPR005471">
    <property type="entry name" value="Tscrpt_reg_IclR_N"/>
</dbReference>
<dbReference type="GO" id="GO:0003677">
    <property type="term" value="F:DNA binding"/>
    <property type="evidence" value="ECO:0007669"/>
    <property type="project" value="InterPro"/>
</dbReference>
<keyword evidence="1" id="KW-1133">Transmembrane helix</keyword>
<evidence type="ECO:0000256" key="1">
    <source>
        <dbReference type="SAM" id="Phobius"/>
    </source>
</evidence>
<dbReference type="Gene3D" id="1.10.10.10">
    <property type="entry name" value="Winged helix-like DNA-binding domain superfamily/Winged helix DNA-binding domain"/>
    <property type="match status" value="1"/>
</dbReference>
<keyword evidence="1" id="KW-0812">Transmembrane</keyword>
<organism evidence="3 4">
    <name type="scientific">Pyrobaculum calidifontis (strain DSM 21063 / JCM 11548 / VA1)</name>
    <dbReference type="NCBI Taxonomy" id="410359"/>
    <lineage>
        <taxon>Archaea</taxon>
        <taxon>Thermoproteota</taxon>
        <taxon>Thermoprotei</taxon>
        <taxon>Thermoproteales</taxon>
        <taxon>Thermoproteaceae</taxon>
        <taxon>Pyrobaculum</taxon>
    </lineage>
</organism>
<dbReference type="GeneID" id="4909909"/>
<dbReference type="EMBL" id="CP000561">
    <property type="protein sequence ID" value="ABO08965.1"/>
    <property type="molecule type" value="Genomic_DNA"/>
</dbReference>
<protein>
    <submittedName>
        <fullName evidence="3">Uncharacterized membrane-associated protein/domain-like protein</fullName>
    </submittedName>
</protein>
<feature type="domain" description="HTH iclR-type" evidence="2">
    <location>
        <begin position="187"/>
        <end position="230"/>
    </location>
</feature>